<keyword evidence="2" id="KW-1185">Reference proteome</keyword>
<reference evidence="1 2" key="1">
    <citation type="journal article" date="2023" name="Genes (Basel)">
        <title>Chromosome-Level Genome Assembly and Circadian Gene Repertoire of the Patagonia Blennie Eleginops maclovinus-The Closest Ancestral Proxy of Antarctic Cryonotothenioids.</title>
        <authorList>
            <person name="Cheng C.C."/>
            <person name="Rivera-Colon A.G."/>
            <person name="Minhas B.F."/>
            <person name="Wilson L."/>
            <person name="Rayamajhi N."/>
            <person name="Vargas-Chacoff L."/>
            <person name="Catchen J.M."/>
        </authorList>
    </citation>
    <scope>NUCLEOTIDE SEQUENCE [LARGE SCALE GENOMIC DNA]</scope>
    <source>
        <strain evidence="1">JMC-PN-2008</strain>
    </source>
</reference>
<comment type="caution">
    <text evidence="1">The sequence shown here is derived from an EMBL/GenBank/DDBJ whole genome shotgun (WGS) entry which is preliminary data.</text>
</comment>
<gene>
    <name evidence="1" type="ORF">PBY51_010196</name>
</gene>
<protein>
    <submittedName>
        <fullName evidence="1">Uncharacterized protein</fullName>
    </submittedName>
</protein>
<accession>A0AAN8ABV1</accession>
<name>A0AAN8ABV1_ELEMC</name>
<reference evidence="1 2" key="2">
    <citation type="journal article" date="2023" name="Mol. Biol. Evol.">
        <title>Genomics of Secondarily Temperate Adaptation in the Only Non-Antarctic Icefish.</title>
        <authorList>
            <person name="Rivera-Colon A.G."/>
            <person name="Rayamajhi N."/>
            <person name="Minhas B.F."/>
            <person name="Madrigal G."/>
            <person name="Bilyk K.T."/>
            <person name="Yoon V."/>
            <person name="Hune M."/>
            <person name="Gregory S."/>
            <person name="Cheng C.H.C."/>
            <person name="Catchen J.M."/>
        </authorList>
    </citation>
    <scope>NUCLEOTIDE SEQUENCE [LARGE SCALE GENOMIC DNA]</scope>
    <source>
        <strain evidence="1">JMC-PN-2008</strain>
    </source>
</reference>
<sequence length="78" mass="9038">MFSRQTSESGSSELNFHVVSGPGELLYKAENQLRSFNYRLSVASESSSQFKWKVGGRGRWHRGQRAQDELLHYFHAYI</sequence>
<dbReference type="AlphaFoldDB" id="A0AAN8ABV1"/>
<proteinExistence type="predicted"/>
<evidence type="ECO:0000313" key="1">
    <source>
        <dbReference type="EMBL" id="KAK5856916.1"/>
    </source>
</evidence>
<dbReference type="Proteomes" id="UP001346869">
    <property type="component" value="Unassembled WGS sequence"/>
</dbReference>
<dbReference type="EMBL" id="JAUZQC010000016">
    <property type="protein sequence ID" value="KAK5856916.1"/>
    <property type="molecule type" value="Genomic_DNA"/>
</dbReference>
<evidence type="ECO:0000313" key="2">
    <source>
        <dbReference type="Proteomes" id="UP001346869"/>
    </source>
</evidence>
<organism evidence="1 2">
    <name type="scientific">Eleginops maclovinus</name>
    <name type="common">Patagonian blennie</name>
    <name type="synonym">Eleginus maclovinus</name>
    <dbReference type="NCBI Taxonomy" id="56733"/>
    <lineage>
        <taxon>Eukaryota</taxon>
        <taxon>Metazoa</taxon>
        <taxon>Chordata</taxon>
        <taxon>Craniata</taxon>
        <taxon>Vertebrata</taxon>
        <taxon>Euteleostomi</taxon>
        <taxon>Actinopterygii</taxon>
        <taxon>Neopterygii</taxon>
        <taxon>Teleostei</taxon>
        <taxon>Neoteleostei</taxon>
        <taxon>Acanthomorphata</taxon>
        <taxon>Eupercaria</taxon>
        <taxon>Perciformes</taxon>
        <taxon>Notothenioidei</taxon>
        <taxon>Eleginopidae</taxon>
        <taxon>Eleginops</taxon>
    </lineage>
</organism>